<name>A0ABR0H7N5_9PEZI</name>
<evidence type="ECO:0000259" key="1">
    <source>
        <dbReference type="Pfam" id="PF06985"/>
    </source>
</evidence>
<dbReference type="PANTHER" id="PTHR33112:SF1">
    <property type="entry name" value="HETEROKARYON INCOMPATIBILITY DOMAIN-CONTAINING PROTEIN"/>
    <property type="match status" value="1"/>
</dbReference>
<dbReference type="RefSeq" id="XP_062764032.1">
    <property type="nucleotide sequence ID" value="XM_062912635.1"/>
</dbReference>
<accession>A0ABR0H7N5</accession>
<dbReference type="EMBL" id="JAFFHB010000007">
    <property type="protein sequence ID" value="KAK4664066.1"/>
    <property type="molecule type" value="Genomic_DNA"/>
</dbReference>
<dbReference type="PANTHER" id="PTHR33112">
    <property type="entry name" value="DOMAIN PROTEIN, PUTATIVE-RELATED"/>
    <property type="match status" value="1"/>
</dbReference>
<keyword evidence="3" id="KW-1185">Reference proteome</keyword>
<organism evidence="2 3">
    <name type="scientific">Podospora pseudopauciseta</name>
    <dbReference type="NCBI Taxonomy" id="2093780"/>
    <lineage>
        <taxon>Eukaryota</taxon>
        <taxon>Fungi</taxon>
        <taxon>Dikarya</taxon>
        <taxon>Ascomycota</taxon>
        <taxon>Pezizomycotina</taxon>
        <taxon>Sordariomycetes</taxon>
        <taxon>Sordariomycetidae</taxon>
        <taxon>Sordariales</taxon>
        <taxon>Podosporaceae</taxon>
        <taxon>Podospora</taxon>
    </lineage>
</organism>
<dbReference type="Pfam" id="PF06985">
    <property type="entry name" value="HET"/>
    <property type="match status" value="1"/>
</dbReference>
<evidence type="ECO:0000313" key="2">
    <source>
        <dbReference type="EMBL" id="KAK4664066.1"/>
    </source>
</evidence>
<feature type="domain" description="Heterokaryon incompatibility" evidence="1">
    <location>
        <begin position="195"/>
        <end position="330"/>
    </location>
</feature>
<dbReference type="Proteomes" id="UP001326199">
    <property type="component" value="Unassembled WGS sequence"/>
</dbReference>
<reference evidence="2 3" key="1">
    <citation type="journal article" date="2023" name="bioRxiv">
        <title>High-quality genome assemblies of four members of thePodospora anserinaspecies complex.</title>
        <authorList>
            <person name="Ament-Velasquez S.L."/>
            <person name="Vogan A.A."/>
            <person name="Wallerman O."/>
            <person name="Hartmann F."/>
            <person name="Gautier V."/>
            <person name="Silar P."/>
            <person name="Giraud T."/>
            <person name="Johannesson H."/>
        </authorList>
    </citation>
    <scope>NUCLEOTIDE SEQUENCE [LARGE SCALE GENOMIC DNA]</scope>
    <source>
        <strain evidence="2 3">CBS 411.78</strain>
    </source>
</reference>
<protein>
    <recommendedName>
        <fullName evidence="1">Heterokaryon incompatibility domain-containing protein</fullName>
    </recommendedName>
</protein>
<proteinExistence type="predicted"/>
<gene>
    <name evidence="2" type="ORF">QC763_500240</name>
</gene>
<dbReference type="GeneID" id="87932978"/>
<dbReference type="InterPro" id="IPR010730">
    <property type="entry name" value="HET"/>
</dbReference>
<comment type="caution">
    <text evidence="2">The sequence shown here is derived from an EMBL/GenBank/DDBJ whole genome shotgun (WGS) entry which is preliminary data.</text>
</comment>
<sequence>MEPDKLCRRCQKLDLSPLFSQAPSHGEVVPLVFVGQYVSRACALCRLFEIYCAGDGMGSGTLISASWRYASNYGWKEPDDGFDFRILGILPEVSSYSRDEAAFHRALFRLRGYIGEPVTSPPSWTDGTIGPRSLDPRAINYPLLRAWLNYCNQKHCRKTDCQPLKVDNQWHFRLIDCKTRLVVEAASLGTRCPPFLALSYVWGKAIQPRQLDYTQPLQNLPLTIEDSLTVTDKLGFRYLWVDQYCIRQHDEGDKHSQIRLMAEIYGSAQATIVAAAGSDPTYGLPGVSKTRRSAQPHVKLRSGYLTWSYGSTKDDISSSAWSTRGWTYQEGVLSSRRLVFTDKQVYFQCGLSSFSEALNIPFDRVGSASNDDMFPRFRTAPYSLEIGDRIYEYTHRKLGNEDDILNAFQGILGQFSNHKPPIHNIWGIPVLCSPKNWIRSPKGFLAGLCWSLGEPPDGEPPARRHGFPSWSWAGWKGVAILHPHNDAVRPDSLVENDIYVAFESLDRTRTEWSELGPSLQTGARSDQSQLRVLALDCHAFLFENQVFDVIGLKMMGIKNTGIDIGDLSSDIDRVVVSADPPGLIYSLDKAMRWTDHEFRQQLLVGIPIKLQTTWEEMPRFFVLVMQQKADSDLYERVGHFEWSDPRKLFDFETFSRSVATRRMVLRIV</sequence>
<evidence type="ECO:0000313" key="3">
    <source>
        <dbReference type="Proteomes" id="UP001326199"/>
    </source>
</evidence>